<keyword evidence="4" id="KW-1185">Reference proteome</keyword>
<evidence type="ECO:0000259" key="2">
    <source>
        <dbReference type="SMART" id="SM00858"/>
    </source>
</evidence>
<accession>A0A853CIV7</accession>
<dbReference type="Pfam" id="PF08666">
    <property type="entry name" value="SAF"/>
    <property type="match status" value="1"/>
</dbReference>
<dbReference type="InterPro" id="IPR013974">
    <property type="entry name" value="SAF"/>
</dbReference>
<evidence type="ECO:0000313" key="4">
    <source>
        <dbReference type="Proteomes" id="UP000541969"/>
    </source>
</evidence>
<feature type="signal peptide" evidence="1">
    <location>
        <begin position="1"/>
        <end position="39"/>
    </location>
</feature>
<reference evidence="3 4" key="1">
    <citation type="submission" date="2020-07" db="EMBL/GenBank/DDBJ databases">
        <title>Sequencing the genomes of 1000 actinobacteria strains.</title>
        <authorList>
            <person name="Klenk H.-P."/>
        </authorList>
    </citation>
    <scope>NUCLEOTIDE SEQUENCE [LARGE SCALE GENOMIC DNA]</scope>
    <source>
        <strain evidence="3 4">DSM 104001</strain>
    </source>
</reference>
<protein>
    <submittedName>
        <fullName evidence="3">Flp pilus assembly protein CpaB</fullName>
    </submittedName>
</protein>
<dbReference type="Proteomes" id="UP000541969">
    <property type="component" value="Unassembled WGS sequence"/>
</dbReference>
<organism evidence="3 4">
    <name type="scientific">Petropleomorpha daqingensis</name>
    <dbReference type="NCBI Taxonomy" id="2026353"/>
    <lineage>
        <taxon>Bacteria</taxon>
        <taxon>Bacillati</taxon>
        <taxon>Actinomycetota</taxon>
        <taxon>Actinomycetes</taxon>
        <taxon>Geodermatophilales</taxon>
        <taxon>Geodermatophilaceae</taxon>
        <taxon>Petropleomorpha</taxon>
    </lineage>
</organism>
<dbReference type="CDD" id="cd11614">
    <property type="entry name" value="SAF_CpaB_FlgA_like"/>
    <property type="match status" value="1"/>
</dbReference>
<proteinExistence type="predicted"/>
<keyword evidence="1" id="KW-0732">Signal</keyword>
<dbReference type="EMBL" id="JACBZT010000001">
    <property type="protein sequence ID" value="NYJ06218.1"/>
    <property type="molecule type" value="Genomic_DNA"/>
</dbReference>
<dbReference type="InterPro" id="IPR017592">
    <property type="entry name" value="Pilus_assmbl_Flp-typ_CpaB"/>
</dbReference>
<comment type="caution">
    <text evidence="3">The sequence shown here is derived from an EMBL/GenBank/DDBJ whole genome shotgun (WGS) entry which is preliminary data.</text>
</comment>
<gene>
    <name evidence="3" type="ORF">GGQ55_002496</name>
</gene>
<feature type="chain" id="PRO_5032716539" evidence="1">
    <location>
        <begin position="40"/>
        <end position="206"/>
    </location>
</feature>
<dbReference type="Gene3D" id="3.90.1210.10">
    <property type="entry name" value="Antifreeze-like/N-acetylneuraminic acid synthase C-terminal domain"/>
    <property type="match status" value="1"/>
</dbReference>
<dbReference type="NCBIfam" id="TIGR03177">
    <property type="entry name" value="pilus_cpaB"/>
    <property type="match status" value="1"/>
</dbReference>
<dbReference type="RefSeq" id="WP_179717172.1">
    <property type="nucleotide sequence ID" value="NZ_JACBZT010000001.1"/>
</dbReference>
<feature type="domain" description="SAF" evidence="2">
    <location>
        <begin position="44"/>
        <end position="106"/>
    </location>
</feature>
<dbReference type="SMART" id="SM00858">
    <property type="entry name" value="SAF"/>
    <property type="match status" value="1"/>
</dbReference>
<evidence type="ECO:0000256" key="1">
    <source>
        <dbReference type="SAM" id="SignalP"/>
    </source>
</evidence>
<evidence type="ECO:0000313" key="3">
    <source>
        <dbReference type="EMBL" id="NYJ06218.1"/>
    </source>
</evidence>
<sequence>MFRIRRPRSPVHALRRALAALLAAGALALALRSPPAADAGVASTPVVVAAADLAAGTTLSAGDLRVARLPLDTAPAGRADDPSELIGRGLAGAVRAGESVTDVRLVGPGLTSGLPDDQVAAPVRLADLAVTALVRAGDRVDVLATAPDAATAEVVAADALVLAAPGPVDEATGDAGLLVLAVDASTAARLAAVATTATLTVSLPAP</sequence>
<name>A0A853CIV7_9ACTN</name>
<dbReference type="AlphaFoldDB" id="A0A853CIV7"/>